<dbReference type="RefSeq" id="WP_224140154.1">
    <property type="nucleotide sequence ID" value="NZ_JAIQUM010000040.1"/>
</dbReference>
<dbReference type="PROSITE" id="PS51257">
    <property type="entry name" value="PROKAR_LIPOPROTEIN"/>
    <property type="match status" value="1"/>
</dbReference>
<feature type="signal peptide" evidence="4">
    <location>
        <begin position="1"/>
        <end position="24"/>
    </location>
</feature>
<dbReference type="CDD" id="cd01536">
    <property type="entry name" value="PBP1_ABC_sugar_binding-like"/>
    <property type="match status" value="1"/>
</dbReference>
<dbReference type="PANTHER" id="PTHR46847">
    <property type="entry name" value="D-ALLOSE-BINDING PERIPLASMIC PROTEIN-RELATED"/>
    <property type="match status" value="1"/>
</dbReference>
<dbReference type="Gene3D" id="3.40.50.2300">
    <property type="match status" value="2"/>
</dbReference>
<comment type="subcellular location">
    <subcellularLocation>
        <location evidence="1">Cell envelope</location>
    </subcellularLocation>
</comment>
<evidence type="ECO:0000256" key="4">
    <source>
        <dbReference type="SAM" id="SignalP"/>
    </source>
</evidence>
<gene>
    <name evidence="6" type="ORF">K9V48_16650</name>
</gene>
<name>A0ABS7UU45_9BACI</name>
<dbReference type="Proteomes" id="UP001165287">
    <property type="component" value="Unassembled WGS sequence"/>
</dbReference>
<comment type="caution">
    <text evidence="6">The sequence shown here is derived from an EMBL/GenBank/DDBJ whole genome shotgun (WGS) entry which is preliminary data.</text>
</comment>
<dbReference type="InterPro" id="IPR028082">
    <property type="entry name" value="Peripla_BP_I"/>
</dbReference>
<evidence type="ECO:0000256" key="3">
    <source>
        <dbReference type="ARBA" id="ARBA00022729"/>
    </source>
</evidence>
<evidence type="ECO:0000313" key="7">
    <source>
        <dbReference type="Proteomes" id="UP001165287"/>
    </source>
</evidence>
<dbReference type="PANTHER" id="PTHR46847:SF1">
    <property type="entry name" value="D-ALLOSE-BINDING PERIPLASMIC PROTEIN-RELATED"/>
    <property type="match status" value="1"/>
</dbReference>
<dbReference type="Pfam" id="PF13407">
    <property type="entry name" value="Peripla_BP_4"/>
    <property type="match status" value="1"/>
</dbReference>
<dbReference type="SUPFAM" id="SSF53822">
    <property type="entry name" value="Periplasmic binding protein-like I"/>
    <property type="match status" value="1"/>
</dbReference>
<comment type="similarity">
    <text evidence="2">Belongs to the bacterial solute-binding protein 2 family.</text>
</comment>
<dbReference type="EMBL" id="JAIQUM010000040">
    <property type="protein sequence ID" value="MBZ5751830.1"/>
    <property type="molecule type" value="Genomic_DNA"/>
</dbReference>
<dbReference type="InterPro" id="IPR025997">
    <property type="entry name" value="SBP_2_dom"/>
</dbReference>
<organism evidence="6 7">
    <name type="scientific">Metabacillus rhizolycopersici</name>
    <dbReference type="NCBI Taxonomy" id="2875709"/>
    <lineage>
        <taxon>Bacteria</taxon>
        <taxon>Bacillati</taxon>
        <taxon>Bacillota</taxon>
        <taxon>Bacilli</taxon>
        <taxon>Bacillales</taxon>
        <taxon>Bacillaceae</taxon>
        <taxon>Metabacillus</taxon>
    </lineage>
</organism>
<proteinExistence type="inferred from homology"/>
<feature type="domain" description="Periplasmic binding protein" evidence="5">
    <location>
        <begin position="44"/>
        <end position="299"/>
    </location>
</feature>
<sequence>MLNYYKKILLILTVFVLAVLSACSNSDKGNSATEANGSEDSYEFGVVLMSLNSEYWKIVMAGAEDAAKELGVDVQFFGPPEEAQYEQQIKMVEDLVVSGADAIIVAPSQADAIIPALNSADQQGVPIVLADADAEFEKKVSFIGTENFDAGKLGGEFVSEQLDLKDGDKVAIIRGQLGSKTHDDRTNGFKGAMQGENIEFIVQDAKSDRVQAVNAMENILTANSDIKAVFATSDEMALGAIQALENKGKTDIPVIGFDGTPNGLDALKNGKMLANIAQKPYEIGYQAVETAYKAKQGEEVEKRIDSGATVITKENVEETIKEINGYLGK</sequence>
<reference evidence="6" key="1">
    <citation type="submission" date="2024-05" db="EMBL/GenBank/DDBJ databases">
        <title>Metabacillus sp. nov., isolated from the rhizosphere soil of tomato plants.</title>
        <authorList>
            <person name="Ma R."/>
        </authorList>
    </citation>
    <scope>NUCLEOTIDE SEQUENCE</scope>
    <source>
        <strain evidence="6">DBTR6</strain>
    </source>
</reference>
<evidence type="ECO:0000256" key="2">
    <source>
        <dbReference type="ARBA" id="ARBA00007639"/>
    </source>
</evidence>
<keyword evidence="3 4" id="KW-0732">Signal</keyword>
<feature type="chain" id="PRO_5047173813" evidence="4">
    <location>
        <begin position="25"/>
        <end position="329"/>
    </location>
</feature>
<evidence type="ECO:0000259" key="5">
    <source>
        <dbReference type="Pfam" id="PF13407"/>
    </source>
</evidence>
<keyword evidence="7" id="KW-1185">Reference proteome</keyword>
<accession>A0ABS7UU45</accession>
<evidence type="ECO:0000313" key="6">
    <source>
        <dbReference type="EMBL" id="MBZ5751830.1"/>
    </source>
</evidence>
<protein>
    <submittedName>
        <fullName evidence="6">Sugar ABC transporter substrate-binding protein</fullName>
    </submittedName>
</protein>
<evidence type="ECO:0000256" key="1">
    <source>
        <dbReference type="ARBA" id="ARBA00004196"/>
    </source>
</evidence>